<sequence>MFGIMDRLDTNARLSDQDKLGNLKLAWQQLKLLLAHHDPRAWSTFKIARQPIPRLRP</sequence>
<evidence type="ECO:0000313" key="1">
    <source>
        <dbReference type="EMBL" id="CDS02172.1"/>
    </source>
</evidence>
<evidence type="ECO:0000313" key="2">
    <source>
        <dbReference type="Proteomes" id="UP000242770"/>
    </source>
</evidence>
<gene>
    <name evidence="1" type="primary">SSCI83670.1</name>
</gene>
<dbReference type="EMBL" id="CCFA01005069">
    <property type="protein sequence ID" value="CDS02172.1"/>
    <property type="molecule type" value="Genomic_DNA"/>
</dbReference>
<organism evidence="1 2">
    <name type="scientific">Sporisorium scitamineum</name>
    <dbReference type="NCBI Taxonomy" id="49012"/>
    <lineage>
        <taxon>Eukaryota</taxon>
        <taxon>Fungi</taxon>
        <taxon>Dikarya</taxon>
        <taxon>Basidiomycota</taxon>
        <taxon>Ustilaginomycotina</taxon>
        <taxon>Ustilaginomycetes</taxon>
        <taxon>Ustilaginales</taxon>
        <taxon>Ustilaginaceae</taxon>
        <taxon>Sporisorium</taxon>
    </lineage>
</organism>
<keyword evidence="2" id="KW-1185">Reference proteome</keyword>
<reference evidence="2" key="1">
    <citation type="submission" date="2014-06" db="EMBL/GenBank/DDBJ databases">
        <authorList>
            <person name="Berkman P.J."/>
        </authorList>
    </citation>
    <scope>NUCLEOTIDE SEQUENCE [LARGE SCALE GENOMIC DNA]</scope>
</reference>
<accession>A0A0F7S4Z7</accession>
<protein>
    <submittedName>
        <fullName evidence="1">Uncharacterized protein</fullName>
    </submittedName>
</protein>
<name>A0A0F7S4Z7_9BASI</name>
<proteinExistence type="predicted"/>
<dbReference type="Proteomes" id="UP000242770">
    <property type="component" value="Unassembled WGS sequence"/>
</dbReference>
<dbReference type="AlphaFoldDB" id="A0A0F7S4Z7"/>